<sequence>MKKICLIAVIALALGACNSNNNRGKSQDTIPERNDYPGTDRSNTDQMHTDSMGRDSMGRGTSDTVNTGYGR</sequence>
<organism evidence="3 4">
    <name type="scientific">Pseudopedobacter saltans (strain ATCC 51119 / DSM 12145 / JCM 21818 / CCUG 39354 / LMG 10337 / NBRC 100064 / NCIMB 13643)</name>
    <name type="common">Pedobacter saltans</name>
    <dbReference type="NCBI Taxonomy" id="762903"/>
    <lineage>
        <taxon>Bacteria</taxon>
        <taxon>Pseudomonadati</taxon>
        <taxon>Bacteroidota</taxon>
        <taxon>Sphingobacteriia</taxon>
        <taxon>Sphingobacteriales</taxon>
        <taxon>Sphingobacteriaceae</taxon>
        <taxon>Pseudopedobacter</taxon>
    </lineage>
</organism>
<name>F0SDW8_PSESL</name>
<dbReference type="PROSITE" id="PS51257">
    <property type="entry name" value="PROKAR_LIPOPROTEIN"/>
    <property type="match status" value="1"/>
</dbReference>
<keyword evidence="2" id="KW-0732">Signal</keyword>
<feature type="chain" id="PRO_5003260229" description="Lipoprotein" evidence="2">
    <location>
        <begin position="22"/>
        <end position="71"/>
    </location>
</feature>
<dbReference type="HOGENOM" id="CLU_2737034_0_0_10"/>
<evidence type="ECO:0000313" key="4">
    <source>
        <dbReference type="Proteomes" id="UP000000310"/>
    </source>
</evidence>
<dbReference type="Proteomes" id="UP000000310">
    <property type="component" value="Chromosome"/>
</dbReference>
<reference evidence="3 4" key="1">
    <citation type="journal article" date="2011" name="Stand. Genomic Sci.">
        <title>Complete genome sequence of the gliding, heparinolytic Pedobacter saltans type strain (113).</title>
        <authorList>
            <person name="Liolios K."/>
            <person name="Sikorski J."/>
            <person name="Lu M."/>
            <person name="Nolan M."/>
            <person name="Lapidus A."/>
            <person name="Lucas S."/>
            <person name="Hammon N."/>
            <person name="Deshpande S."/>
            <person name="Cheng J.F."/>
            <person name="Tapia R."/>
            <person name="Han C."/>
            <person name="Goodwin L."/>
            <person name="Pitluck S."/>
            <person name="Huntemann M."/>
            <person name="Ivanova N."/>
            <person name="Pagani I."/>
            <person name="Mavromatis K."/>
            <person name="Ovchinikova G."/>
            <person name="Pati A."/>
            <person name="Chen A."/>
            <person name="Palaniappan K."/>
            <person name="Land M."/>
            <person name="Hauser L."/>
            <person name="Brambilla E.M."/>
            <person name="Kotsyurbenko O."/>
            <person name="Rohde M."/>
            <person name="Tindall B.J."/>
            <person name="Abt B."/>
            <person name="Goker M."/>
            <person name="Detter J.C."/>
            <person name="Woyke T."/>
            <person name="Bristow J."/>
            <person name="Eisen J.A."/>
            <person name="Markowitz V."/>
            <person name="Hugenholtz P."/>
            <person name="Klenk H.P."/>
            <person name="Kyrpides N.C."/>
        </authorList>
    </citation>
    <scope>NUCLEOTIDE SEQUENCE [LARGE SCALE GENOMIC DNA]</scope>
    <source>
        <strain evidence="4">ATCC 51119 / DSM 12145 / JCM 21818 / LMG 10337 / NBRC 100064 / NCIMB 13643</strain>
    </source>
</reference>
<proteinExistence type="predicted"/>
<feature type="region of interest" description="Disordered" evidence="1">
    <location>
        <begin position="18"/>
        <end position="71"/>
    </location>
</feature>
<accession>F0SDW8</accession>
<evidence type="ECO:0000256" key="2">
    <source>
        <dbReference type="SAM" id="SignalP"/>
    </source>
</evidence>
<feature type="compositionally biased region" description="Polar residues" evidence="1">
    <location>
        <begin position="18"/>
        <end position="29"/>
    </location>
</feature>
<evidence type="ECO:0008006" key="5">
    <source>
        <dbReference type="Google" id="ProtNLM"/>
    </source>
</evidence>
<feature type="compositionally biased region" description="Polar residues" evidence="1">
    <location>
        <begin position="59"/>
        <end position="71"/>
    </location>
</feature>
<protein>
    <recommendedName>
        <fullName evidence="5">Lipoprotein</fullName>
    </recommendedName>
</protein>
<evidence type="ECO:0000256" key="1">
    <source>
        <dbReference type="SAM" id="MobiDB-lite"/>
    </source>
</evidence>
<evidence type="ECO:0000313" key="3">
    <source>
        <dbReference type="EMBL" id="ADY51864.1"/>
    </source>
</evidence>
<dbReference type="STRING" id="762903.Pedsa_1297"/>
<reference evidence="4" key="2">
    <citation type="submission" date="2011-02" db="EMBL/GenBank/DDBJ databases">
        <title>The complete genome of Pedobacter saltans DSM 12145.</title>
        <authorList>
            <consortium name="US DOE Joint Genome Institute (JGI-PGF)"/>
            <person name="Lucas S."/>
            <person name="Copeland A."/>
            <person name="Lapidus A."/>
            <person name="Bruce D."/>
            <person name="Goodwin L."/>
            <person name="Pitluck S."/>
            <person name="Kyrpides N."/>
            <person name="Mavromatis K."/>
            <person name="Pagani I."/>
            <person name="Ivanova N."/>
            <person name="Ovchinnikova G."/>
            <person name="Lu M."/>
            <person name="Detter J.C."/>
            <person name="Han C."/>
            <person name="Land M."/>
            <person name="Hauser L."/>
            <person name="Markowitz V."/>
            <person name="Cheng J.-F."/>
            <person name="Hugenholtz P."/>
            <person name="Woyke T."/>
            <person name="Wu D."/>
            <person name="Tindall B."/>
            <person name="Pomrenke H.G."/>
            <person name="Brambilla E."/>
            <person name="Klenk H.-P."/>
            <person name="Eisen J.A."/>
        </authorList>
    </citation>
    <scope>NUCLEOTIDE SEQUENCE [LARGE SCALE GENOMIC DNA]</scope>
    <source>
        <strain evidence="4">ATCC 51119 / DSM 12145 / JCM 21818 / LMG 10337 / NBRC 100064 / NCIMB 13643</strain>
    </source>
</reference>
<feature type="signal peptide" evidence="2">
    <location>
        <begin position="1"/>
        <end position="21"/>
    </location>
</feature>
<keyword evidence="4" id="KW-1185">Reference proteome</keyword>
<dbReference type="RefSeq" id="WP_013632363.1">
    <property type="nucleotide sequence ID" value="NC_015177.1"/>
</dbReference>
<dbReference type="EMBL" id="CP002545">
    <property type="protein sequence ID" value="ADY51864.1"/>
    <property type="molecule type" value="Genomic_DNA"/>
</dbReference>
<dbReference type="KEGG" id="psn:Pedsa_1297"/>
<gene>
    <name evidence="3" type="ordered locus">Pedsa_1297</name>
</gene>
<feature type="compositionally biased region" description="Basic and acidic residues" evidence="1">
    <location>
        <begin position="47"/>
        <end position="57"/>
    </location>
</feature>
<dbReference type="AlphaFoldDB" id="F0SDW8"/>